<organism evidence="1 2">
    <name type="scientific">Brasilonema sennae CENA114</name>
    <dbReference type="NCBI Taxonomy" id="415709"/>
    <lineage>
        <taxon>Bacteria</taxon>
        <taxon>Bacillati</taxon>
        <taxon>Cyanobacteriota</taxon>
        <taxon>Cyanophyceae</taxon>
        <taxon>Nostocales</taxon>
        <taxon>Scytonemataceae</taxon>
        <taxon>Brasilonema</taxon>
        <taxon>Bromeliae group (in: Brasilonema)</taxon>
    </lineage>
</organism>
<reference evidence="1 2" key="1">
    <citation type="submission" date="2018-06" db="EMBL/GenBank/DDBJ databases">
        <title>Comparative genomics of Brasilonema spp. strains.</title>
        <authorList>
            <person name="Alvarenga D.O."/>
            <person name="Fiore M.F."/>
            <person name="Varani A.M."/>
        </authorList>
    </citation>
    <scope>NUCLEOTIDE SEQUENCE [LARGE SCALE GENOMIC DNA]</scope>
    <source>
        <strain evidence="1 2">CENA114</strain>
    </source>
</reference>
<sequence length="67" mass="7660">MSEETPVLLELRTQHRIFGAMTATTAQPLTLEEFLKLPPNKLEQLLFNRSFRKEVNHNLTTTVCASC</sequence>
<evidence type="ECO:0000313" key="1">
    <source>
        <dbReference type="EMBL" id="QDL11156.1"/>
    </source>
</evidence>
<evidence type="ECO:0000313" key="2">
    <source>
        <dbReference type="Proteomes" id="UP000503129"/>
    </source>
</evidence>
<protein>
    <submittedName>
        <fullName evidence="1">Uncharacterized protein</fullName>
    </submittedName>
</protein>
<dbReference type="EMBL" id="CP030118">
    <property type="protein sequence ID" value="QDL11156.1"/>
    <property type="molecule type" value="Genomic_DNA"/>
</dbReference>
<keyword evidence="2" id="KW-1185">Reference proteome</keyword>
<dbReference type="AlphaFoldDB" id="A0A856MQ63"/>
<proteinExistence type="predicted"/>
<dbReference type="KEGG" id="bsen:DP114_27610"/>
<gene>
    <name evidence="1" type="ORF">DP114_27610</name>
</gene>
<dbReference type="Proteomes" id="UP000503129">
    <property type="component" value="Chromosome"/>
</dbReference>
<name>A0A856MQ63_9CYAN</name>
<accession>A0A856MQ63</accession>